<dbReference type="InterPro" id="IPR004875">
    <property type="entry name" value="DDE_SF_endonuclease_dom"/>
</dbReference>
<dbReference type="GO" id="GO:0005634">
    <property type="term" value="C:nucleus"/>
    <property type="evidence" value="ECO:0007669"/>
    <property type="project" value="TreeGrafter"/>
</dbReference>
<keyword evidence="3" id="KW-1185">Reference proteome</keyword>
<protein>
    <submittedName>
        <fullName evidence="2">Unnamed protein product</fullName>
    </submittedName>
</protein>
<dbReference type="PANTHER" id="PTHR19303">
    <property type="entry name" value="TRANSPOSON"/>
    <property type="match status" value="1"/>
</dbReference>
<organism evidence="2 3">
    <name type="scientific">Phytophthora fragariaefolia</name>
    <dbReference type="NCBI Taxonomy" id="1490495"/>
    <lineage>
        <taxon>Eukaryota</taxon>
        <taxon>Sar</taxon>
        <taxon>Stramenopiles</taxon>
        <taxon>Oomycota</taxon>
        <taxon>Peronosporomycetes</taxon>
        <taxon>Peronosporales</taxon>
        <taxon>Peronosporaceae</taxon>
        <taxon>Phytophthora</taxon>
    </lineage>
</organism>
<dbReference type="AlphaFoldDB" id="A0A9W6XAZ8"/>
<dbReference type="Proteomes" id="UP001165121">
    <property type="component" value="Unassembled WGS sequence"/>
</dbReference>
<dbReference type="InterPro" id="IPR050863">
    <property type="entry name" value="CenT-Element_Derived"/>
</dbReference>
<feature type="domain" description="DDE-1" evidence="1">
    <location>
        <begin position="43"/>
        <end position="222"/>
    </location>
</feature>
<evidence type="ECO:0000313" key="3">
    <source>
        <dbReference type="Proteomes" id="UP001165121"/>
    </source>
</evidence>
<proteinExistence type="predicted"/>
<dbReference type="PANTHER" id="PTHR19303:SF73">
    <property type="entry name" value="PROTEIN PDC2"/>
    <property type="match status" value="1"/>
</dbReference>
<comment type="caution">
    <text evidence="2">The sequence shown here is derived from an EMBL/GenBank/DDBJ whole genome shotgun (WGS) entry which is preliminary data.</text>
</comment>
<name>A0A9W6XAZ8_9STRA</name>
<reference evidence="2" key="1">
    <citation type="submission" date="2023-04" db="EMBL/GenBank/DDBJ databases">
        <title>Phytophthora fragariaefolia NBRC 109709.</title>
        <authorList>
            <person name="Ichikawa N."/>
            <person name="Sato H."/>
            <person name="Tonouchi N."/>
        </authorList>
    </citation>
    <scope>NUCLEOTIDE SEQUENCE</scope>
    <source>
        <strain evidence="2">NBRC 109709</strain>
    </source>
</reference>
<evidence type="ECO:0000259" key="1">
    <source>
        <dbReference type="Pfam" id="PF03184"/>
    </source>
</evidence>
<gene>
    <name evidence="2" type="ORF">Pfra01_000910000</name>
</gene>
<dbReference type="OrthoDB" id="123883at2759"/>
<dbReference type="GO" id="GO:0003677">
    <property type="term" value="F:DNA binding"/>
    <property type="evidence" value="ECO:0007669"/>
    <property type="project" value="TreeGrafter"/>
</dbReference>
<sequence>MQDITRHYALPDIWNMDESGLFYRAAKSRGICKPNTKGIKKDKTRITIALAANADGSEKREAIFIGKAKCPKCFGTKTGATLGFYYRNNKKAWMTMALYSEWVREFDREMRRAGRDILLLVDGASSHEFDDIGTGALTNINVQKLPPNTTSYLQPMDAGIIAALKTGYHDKHMELVTKRNDPEMPEMTPKNKTAFYVDQLQAMRWTVGVWAAMEAKTIANCFRKTGIIFPEESAMPAPPTRRERVQLSELLI</sequence>
<dbReference type="Pfam" id="PF03184">
    <property type="entry name" value="DDE_1"/>
    <property type="match status" value="1"/>
</dbReference>
<accession>A0A9W6XAZ8</accession>
<dbReference type="EMBL" id="BSXT01000837">
    <property type="protein sequence ID" value="GMF34904.1"/>
    <property type="molecule type" value="Genomic_DNA"/>
</dbReference>
<evidence type="ECO:0000313" key="2">
    <source>
        <dbReference type="EMBL" id="GMF34904.1"/>
    </source>
</evidence>